<accession>A0ABD1LAU5</accession>
<dbReference type="Gene3D" id="3.10.10.10">
    <property type="entry name" value="HIV Type 1 Reverse Transcriptase, subunit A, domain 1"/>
    <property type="match status" value="1"/>
</dbReference>
<dbReference type="AlphaFoldDB" id="A0ABD1LAU5"/>
<name>A0ABD1LAU5_9FABA</name>
<dbReference type="InterPro" id="IPR043502">
    <property type="entry name" value="DNA/RNA_pol_sf"/>
</dbReference>
<keyword evidence="2" id="KW-1185">Reference proteome</keyword>
<organism evidence="1 2">
    <name type="scientific">Flemingia macrophylla</name>
    <dbReference type="NCBI Taxonomy" id="520843"/>
    <lineage>
        <taxon>Eukaryota</taxon>
        <taxon>Viridiplantae</taxon>
        <taxon>Streptophyta</taxon>
        <taxon>Embryophyta</taxon>
        <taxon>Tracheophyta</taxon>
        <taxon>Spermatophyta</taxon>
        <taxon>Magnoliopsida</taxon>
        <taxon>eudicotyledons</taxon>
        <taxon>Gunneridae</taxon>
        <taxon>Pentapetalae</taxon>
        <taxon>rosids</taxon>
        <taxon>fabids</taxon>
        <taxon>Fabales</taxon>
        <taxon>Fabaceae</taxon>
        <taxon>Papilionoideae</taxon>
        <taxon>50 kb inversion clade</taxon>
        <taxon>NPAAA clade</taxon>
        <taxon>indigoferoid/millettioid clade</taxon>
        <taxon>Phaseoleae</taxon>
        <taxon>Flemingia</taxon>
    </lineage>
</organism>
<sequence>MEAQDPLEEVNLGTDEDRRVTYISKLLDPEIKKQVIQTLQQYKDCFTWEYNEMPGLDRKLVEHRLPILPGKKAIKQNPRRFALNVMDKIKEEIERLLKAKFIRTSRYAEWLSNIVPVIKKNGKMRICIDFRDLNAATPKDEYPMPMAEMLVYSAAGNEILSLLDGYSGYNQIFIAEQDVAKTVFRCPGAL</sequence>
<dbReference type="CDD" id="cd01647">
    <property type="entry name" value="RT_LTR"/>
    <property type="match status" value="1"/>
</dbReference>
<dbReference type="InterPro" id="IPR053134">
    <property type="entry name" value="RNA-dir_DNA_polymerase"/>
</dbReference>
<protein>
    <recommendedName>
        <fullName evidence="3">Transposon Ty3-I Gag-Pol polyprotein</fullName>
    </recommendedName>
</protein>
<dbReference type="PANTHER" id="PTHR24559:SF439">
    <property type="entry name" value="RETROTRANSPOSON, UNCLASSIFIED-LIKE PROTEIN"/>
    <property type="match status" value="1"/>
</dbReference>
<proteinExistence type="predicted"/>
<reference evidence="1 2" key="1">
    <citation type="submission" date="2024-08" db="EMBL/GenBank/DDBJ databases">
        <title>Insights into the chromosomal genome structure of Flemingia macrophylla.</title>
        <authorList>
            <person name="Ding Y."/>
            <person name="Zhao Y."/>
            <person name="Bi W."/>
            <person name="Wu M."/>
            <person name="Zhao G."/>
            <person name="Gong Y."/>
            <person name="Li W."/>
            <person name="Zhang P."/>
        </authorList>
    </citation>
    <scope>NUCLEOTIDE SEQUENCE [LARGE SCALE GENOMIC DNA]</scope>
    <source>
        <strain evidence="1">DYQJB</strain>
        <tissue evidence="1">Leaf</tissue>
    </source>
</reference>
<dbReference type="SUPFAM" id="SSF56672">
    <property type="entry name" value="DNA/RNA polymerases"/>
    <property type="match status" value="1"/>
</dbReference>
<dbReference type="PANTHER" id="PTHR24559">
    <property type="entry name" value="TRANSPOSON TY3-I GAG-POL POLYPROTEIN"/>
    <property type="match status" value="1"/>
</dbReference>
<evidence type="ECO:0000313" key="1">
    <source>
        <dbReference type="EMBL" id="KAL2320635.1"/>
    </source>
</evidence>
<dbReference type="EMBL" id="JBGMDY010000010">
    <property type="protein sequence ID" value="KAL2320635.1"/>
    <property type="molecule type" value="Genomic_DNA"/>
</dbReference>
<evidence type="ECO:0000313" key="2">
    <source>
        <dbReference type="Proteomes" id="UP001603857"/>
    </source>
</evidence>
<evidence type="ECO:0008006" key="3">
    <source>
        <dbReference type="Google" id="ProtNLM"/>
    </source>
</evidence>
<comment type="caution">
    <text evidence="1">The sequence shown here is derived from an EMBL/GenBank/DDBJ whole genome shotgun (WGS) entry which is preliminary data.</text>
</comment>
<gene>
    <name evidence="1" type="ORF">Fmac_029604</name>
</gene>
<dbReference type="Proteomes" id="UP001603857">
    <property type="component" value="Unassembled WGS sequence"/>
</dbReference>